<sequence length="122" mass="12986">MFESAVSDTGEHEPSPQAGHLGSSSLSPLFLATCGMSTQGGFTTFSKPELCPSLLHTASGRKLRPWAPFQRSSSVTLLSSASSPPGPFPHLFTKDGLTQEAFHISKAAFYDISVNFILIISV</sequence>
<evidence type="ECO:0000313" key="1">
    <source>
        <dbReference type="EMBL" id="CAM9510495.1"/>
    </source>
</evidence>
<proteinExistence type="predicted"/>
<gene>
    <name evidence="1" type="ORF">MRATA1EN22A_LOCUS3544</name>
</gene>
<organism evidence="1 2">
    <name type="scientific">Rangifer tarandus platyrhynchus</name>
    <name type="common">Svalbard reindeer</name>
    <dbReference type="NCBI Taxonomy" id="3082113"/>
    <lineage>
        <taxon>Eukaryota</taxon>
        <taxon>Metazoa</taxon>
        <taxon>Chordata</taxon>
        <taxon>Craniata</taxon>
        <taxon>Vertebrata</taxon>
        <taxon>Euteleostomi</taxon>
        <taxon>Mammalia</taxon>
        <taxon>Eutheria</taxon>
        <taxon>Laurasiatheria</taxon>
        <taxon>Artiodactyla</taxon>
        <taxon>Ruminantia</taxon>
        <taxon>Pecora</taxon>
        <taxon>Cervidae</taxon>
        <taxon>Odocoileinae</taxon>
        <taxon>Rangifer</taxon>
    </lineage>
</organism>
<evidence type="ECO:0000313" key="2">
    <source>
        <dbReference type="Proteomes" id="UP001162501"/>
    </source>
</evidence>
<protein>
    <submittedName>
        <fullName evidence="1">Uncharacterized protein</fullName>
    </submittedName>
</protein>
<name>A0AC59YAF9_RANTA</name>
<reference evidence="1" key="2">
    <citation type="submission" date="2025-03" db="EMBL/GenBank/DDBJ databases">
        <authorList>
            <consortium name="ELIXIR-Norway"/>
            <consortium name="Elixir Norway"/>
        </authorList>
    </citation>
    <scope>NUCLEOTIDE SEQUENCE</scope>
</reference>
<accession>A0AC59YAF9</accession>
<dbReference type="EMBL" id="OX596095">
    <property type="protein sequence ID" value="CAM9510495.1"/>
    <property type="molecule type" value="Genomic_DNA"/>
</dbReference>
<dbReference type="Proteomes" id="UP001162501">
    <property type="component" value="Chromosome 11"/>
</dbReference>
<reference evidence="1" key="1">
    <citation type="submission" date="2023-05" db="EMBL/GenBank/DDBJ databases">
        <authorList>
            <consortium name="ELIXIR-Norway"/>
        </authorList>
    </citation>
    <scope>NUCLEOTIDE SEQUENCE</scope>
</reference>